<dbReference type="InterPro" id="IPR029058">
    <property type="entry name" value="AB_hydrolase_fold"/>
</dbReference>
<feature type="domain" description="Alpha/beta hydrolase fold-3" evidence="2">
    <location>
        <begin position="83"/>
        <end position="290"/>
    </location>
</feature>
<dbReference type="PANTHER" id="PTHR48081:SF8">
    <property type="entry name" value="ALPHA_BETA HYDROLASE FOLD-3 DOMAIN-CONTAINING PROTEIN-RELATED"/>
    <property type="match status" value="1"/>
</dbReference>
<evidence type="ECO:0000256" key="1">
    <source>
        <dbReference type="ARBA" id="ARBA00022801"/>
    </source>
</evidence>
<dbReference type="AlphaFoldDB" id="A0AAW8DUD5"/>
<dbReference type="RefSeq" id="WP_307636605.1">
    <property type="nucleotide sequence ID" value="NZ_JAUSRR010000003.1"/>
</dbReference>
<dbReference type="EC" id="3.1.1.-" evidence="3"/>
<reference evidence="3" key="1">
    <citation type="submission" date="2023-07" db="EMBL/GenBank/DDBJ databases">
        <title>Sorghum-associated microbial communities from plants grown in Nebraska, USA.</title>
        <authorList>
            <person name="Schachtman D."/>
        </authorList>
    </citation>
    <scope>NUCLEOTIDE SEQUENCE</scope>
    <source>
        <strain evidence="3">DS2795</strain>
    </source>
</reference>
<dbReference type="EMBL" id="JAUSRR010000003">
    <property type="protein sequence ID" value="MDP9923062.1"/>
    <property type="molecule type" value="Genomic_DNA"/>
</dbReference>
<accession>A0AAW8DUD5</accession>
<dbReference type="Proteomes" id="UP001244295">
    <property type="component" value="Unassembled WGS sequence"/>
</dbReference>
<sequence>MPQLDPQLAVVVAALQARGAPPPFSGTPDEARARMRTAVLAARERCGLPQVRSVEDTVAVHAHIRVPVRVYRPHSHRPSLPTVVFFHGGGFVLGSVALMDDIARKLCRDVEAVVVSVDYRLAPEHPFPAAHDDALAATLWALTNAAALGGDPACVAVAGESAGGNLAASSAIQARDRGFALAGQLLIVPGVDFARDTLKLDSDGRAYPMLTPHDLREVARLYLGTATDRARDCPPSPLHCANLRDLPATVIAVAGCDPLHDEGLAYAARLQAAGVDTQVLRYEDMFHPFFGFFEASAAARCANDEICRGFAAILRPRPGDIKKAQA</sequence>
<dbReference type="PANTHER" id="PTHR48081">
    <property type="entry name" value="AB HYDROLASE SUPERFAMILY PROTEIN C4A8.06C"/>
    <property type="match status" value="1"/>
</dbReference>
<proteinExistence type="predicted"/>
<dbReference type="InterPro" id="IPR013094">
    <property type="entry name" value="AB_hydrolase_3"/>
</dbReference>
<evidence type="ECO:0000313" key="3">
    <source>
        <dbReference type="EMBL" id="MDP9923062.1"/>
    </source>
</evidence>
<dbReference type="GO" id="GO:0016787">
    <property type="term" value="F:hydrolase activity"/>
    <property type="evidence" value="ECO:0007669"/>
    <property type="project" value="UniProtKB-KW"/>
</dbReference>
<dbReference type="SUPFAM" id="SSF53474">
    <property type="entry name" value="alpha/beta-Hydrolases"/>
    <property type="match status" value="1"/>
</dbReference>
<evidence type="ECO:0000313" key="4">
    <source>
        <dbReference type="Proteomes" id="UP001244295"/>
    </source>
</evidence>
<keyword evidence="1 3" id="KW-0378">Hydrolase</keyword>
<name>A0AAW8DUD5_9BURK</name>
<evidence type="ECO:0000259" key="2">
    <source>
        <dbReference type="Pfam" id="PF07859"/>
    </source>
</evidence>
<dbReference type="InterPro" id="IPR050300">
    <property type="entry name" value="GDXG_lipolytic_enzyme"/>
</dbReference>
<dbReference type="Gene3D" id="3.40.50.1820">
    <property type="entry name" value="alpha/beta hydrolase"/>
    <property type="match status" value="1"/>
</dbReference>
<protein>
    <submittedName>
        <fullName evidence="3">Acetyl esterase</fullName>
        <ecNumber evidence="3">3.1.1.-</ecNumber>
    </submittedName>
</protein>
<dbReference type="Pfam" id="PF07859">
    <property type="entry name" value="Abhydrolase_3"/>
    <property type="match status" value="1"/>
</dbReference>
<gene>
    <name evidence="3" type="ORF">J2W25_002083</name>
</gene>
<organism evidence="3 4">
    <name type="scientific">Variovorax boronicumulans</name>
    <dbReference type="NCBI Taxonomy" id="436515"/>
    <lineage>
        <taxon>Bacteria</taxon>
        <taxon>Pseudomonadati</taxon>
        <taxon>Pseudomonadota</taxon>
        <taxon>Betaproteobacteria</taxon>
        <taxon>Burkholderiales</taxon>
        <taxon>Comamonadaceae</taxon>
        <taxon>Variovorax</taxon>
    </lineage>
</organism>
<comment type="caution">
    <text evidence="3">The sequence shown here is derived from an EMBL/GenBank/DDBJ whole genome shotgun (WGS) entry which is preliminary data.</text>
</comment>